<organism evidence="1 2">
    <name type="scientific">Photorhabdus laumondii subsp. laumondii</name>
    <name type="common">Photorhabdus luminescens subsp. laumondii</name>
    <dbReference type="NCBI Taxonomy" id="141679"/>
    <lineage>
        <taxon>Bacteria</taxon>
        <taxon>Pseudomonadati</taxon>
        <taxon>Pseudomonadota</taxon>
        <taxon>Gammaproteobacteria</taxon>
        <taxon>Enterobacterales</taxon>
        <taxon>Morganellaceae</taxon>
        <taxon>Photorhabdus</taxon>
    </lineage>
</organism>
<dbReference type="Proteomes" id="UP000479300">
    <property type="component" value="Unassembled WGS sequence"/>
</dbReference>
<gene>
    <name evidence="1" type="ORF">GPY51_23825</name>
</gene>
<dbReference type="KEGG" id="plum:A4R40_20610"/>
<sequence>MILWHYLTKYSHKDQIEKIVHQLQMSESAYQKLQALSAELGRDLYVHRSPLSLSILFLCPNNDIVEEFSLSTETKNGIEYAHLFVMEHVTDEMLNLLIDALRQPGAFDRTGALNNLSQLVNPGTGFR</sequence>
<dbReference type="AlphaFoldDB" id="A0A6L9JXI6"/>
<proteinExistence type="predicted"/>
<comment type="caution">
    <text evidence="1">The sequence shown here is derived from an EMBL/GenBank/DDBJ whole genome shotgun (WGS) entry which is preliminary data.</text>
</comment>
<evidence type="ECO:0000313" key="1">
    <source>
        <dbReference type="EMBL" id="NDL41681.1"/>
    </source>
</evidence>
<evidence type="ECO:0000313" key="2">
    <source>
        <dbReference type="Proteomes" id="UP000479300"/>
    </source>
</evidence>
<dbReference type="EMBL" id="WSFA01000114">
    <property type="protein sequence ID" value="NDL41681.1"/>
    <property type="molecule type" value="Genomic_DNA"/>
</dbReference>
<dbReference type="RefSeq" id="WP_041380371.1">
    <property type="nucleotide sequence ID" value="NZ_CAWPGE010000085.1"/>
</dbReference>
<name>A0A6L9JXI6_PHOLM</name>
<accession>A0A6L9JXI6</accession>
<reference evidence="1 2" key="1">
    <citation type="submission" date="2019-12" db="EMBL/GenBank/DDBJ databases">
        <title>Engineering Photorhabdus to improve their lethality against agricultural pests.</title>
        <authorList>
            <person name="Machado R.A.R."/>
        </authorList>
    </citation>
    <scope>NUCLEOTIDE SEQUENCE [LARGE SCALE GENOMIC DNA]</scope>
    <source>
        <strain evidence="1 2">EN01</strain>
    </source>
</reference>
<protein>
    <submittedName>
        <fullName evidence="1">Uncharacterized protein</fullName>
    </submittedName>
</protein>